<gene>
    <name evidence="1" type="ORF">GMARGA_LOCUS5814</name>
</gene>
<reference evidence="1 2" key="1">
    <citation type="submission" date="2021-06" db="EMBL/GenBank/DDBJ databases">
        <authorList>
            <person name="Kallberg Y."/>
            <person name="Tangrot J."/>
            <person name="Rosling A."/>
        </authorList>
    </citation>
    <scope>NUCLEOTIDE SEQUENCE [LARGE SCALE GENOMIC DNA]</scope>
    <source>
        <strain evidence="1 2">120-4 pot B 10/14</strain>
    </source>
</reference>
<evidence type="ECO:0000313" key="2">
    <source>
        <dbReference type="Proteomes" id="UP000789901"/>
    </source>
</evidence>
<dbReference type="Proteomes" id="UP000789901">
    <property type="component" value="Unassembled WGS sequence"/>
</dbReference>
<name>A0ABN7UEP4_GIGMA</name>
<accession>A0ABN7UEP4</accession>
<evidence type="ECO:0000313" key="1">
    <source>
        <dbReference type="EMBL" id="CAG8578101.1"/>
    </source>
</evidence>
<comment type="caution">
    <text evidence="1">The sequence shown here is derived from an EMBL/GenBank/DDBJ whole genome shotgun (WGS) entry which is preliminary data.</text>
</comment>
<keyword evidence="2" id="KW-1185">Reference proteome</keyword>
<dbReference type="EMBL" id="CAJVQB010002525">
    <property type="protein sequence ID" value="CAG8578101.1"/>
    <property type="molecule type" value="Genomic_DNA"/>
</dbReference>
<sequence length="85" mass="10150">MEKAGNAIPQSTYYSLKISNEHYNFDENFEESKINKYSFWKLELDSWILTKSIGRERFMIDQRAHSYEARPWLHLICAFAILTVN</sequence>
<proteinExistence type="predicted"/>
<organism evidence="1 2">
    <name type="scientific">Gigaspora margarita</name>
    <dbReference type="NCBI Taxonomy" id="4874"/>
    <lineage>
        <taxon>Eukaryota</taxon>
        <taxon>Fungi</taxon>
        <taxon>Fungi incertae sedis</taxon>
        <taxon>Mucoromycota</taxon>
        <taxon>Glomeromycotina</taxon>
        <taxon>Glomeromycetes</taxon>
        <taxon>Diversisporales</taxon>
        <taxon>Gigasporaceae</taxon>
        <taxon>Gigaspora</taxon>
    </lineage>
</organism>
<protein>
    <submittedName>
        <fullName evidence="1">16396_t:CDS:1</fullName>
    </submittedName>
</protein>